<feature type="domain" description="Phosphotyrosine protein phosphatase I" evidence="5">
    <location>
        <begin position="4"/>
        <end position="144"/>
    </location>
</feature>
<dbReference type="PANTHER" id="PTHR11717:SF7">
    <property type="entry name" value="LOW MOLECULAR WEIGHT PHOSPHOTYROSINE PROTEIN PHOSPHATASE"/>
    <property type="match status" value="1"/>
</dbReference>
<organism evidence="6 7">
    <name type="scientific">Moraxella oculi</name>
    <dbReference type="NCBI Taxonomy" id="2940516"/>
    <lineage>
        <taxon>Bacteria</taxon>
        <taxon>Pseudomonadati</taxon>
        <taxon>Pseudomonadota</taxon>
        <taxon>Gammaproteobacteria</taxon>
        <taxon>Moraxellales</taxon>
        <taxon>Moraxellaceae</taxon>
        <taxon>Moraxella</taxon>
    </lineage>
</organism>
<dbReference type="EMBL" id="JBJJXE010000007">
    <property type="protein sequence ID" value="MFL1732466.1"/>
    <property type="molecule type" value="Genomic_DNA"/>
</dbReference>
<name>A0ABW8U621_9GAMM</name>
<evidence type="ECO:0000313" key="7">
    <source>
        <dbReference type="Proteomes" id="UP001624684"/>
    </source>
</evidence>
<evidence type="ECO:0000313" key="6">
    <source>
        <dbReference type="EMBL" id="MFL1732466.1"/>
    </source>
</evidence>
<evidence type="ECO:0000256" key="3">
    <source>
        <dbReference type="ARBA" id="ARBA00022801"/>
    </source>
</evidence>
<dbReference type="PRINTS" id="PR00719">
    <property type="entry name" value="LMWPTPASE"/>
</dbReference>
<accession>A0ABW8U621</accession>
<protein>
    <recommendedName>
        <fullName evidence="2">protein-tyrosine-phosphatase</fullName>
        <ecNumber evidence="2">3.1.3.48</ecNumber>
    </recommendedName>
</protein>
<dbReference type="CDD" id="cd16343">
    <property type="entry name" value="LMWPTP"/>
    <property type="match status" value="1"/>
</dbReference>
<reference evidence="6 7" key="1">
    <citation type="submission" date="2024-11" db="EMBL/GenBank/DDBJ databases">
        <title>First Report of Moraxella oculi in Brazil in an Infectious Bovine Keratoconjunctivitis Outbreak.</title>
        <authorList>
            <person name="Carvalho C.V."/>
            <person name="Domingues R."/>
            <person name="Coutinho C."/>
            <person name="Honorio N.T.B.S."/>
            <person name="Faza D.R.L.R."/>
            <person name="Carvalho W.A."/>
            <person name="Machado A.B.F."/>
            <person name="Martins M.F."/>
            <person name="Gaspar E.B."/>
        </authorList>
    </citation>
    <scope>NUCLEOTIDE SEQUENCE [LARGE SCALE GENOMIC DNA]</scope>
    <source>
        <strain evidence="6 7">2117LE</strain>
    </source>
</reference>
<dbReference type="SUPFAM" id="SSF52788">
    <property type="entry name" value="Phosphotyrosine protein phosphatases I"/>
    <property type="match status" value="1"/>
</dbReference>
<dbReference type="SMART" id="SM00226">
    <property type="entry name" value="LMWPc"/>
    <property type="match status" value="1"/>
</dbReference>
<keyword evidence="3 6" id="KW-0378">Hydrolase</keyword>
<dbReference type="InterPro" id="IPR050438">
    <property type="entry name" value="LMW_PTPase"/>
</dbReference>
<dbReference type="RefSeq" id="WP_407069070.1">
    <property type="nucleotide sequence ID" value="NZ_JBJJXE010000007.1"/>
</dbReference>
<dbReference type="InterPro" id="IPR023485">
    <property type="entry name" value="Ptyr_pPase"/>
</dbReference>
<sequence>MLPASILFVCLGNICRSPSAQAVMTQLSKNQGFDIDFDSAGTANYHCGNPPDERALAVGQSLGYDLSNLRARQVCHDDFYEFDFIFAMDVNNLTNLQKMMPSDATAQVLMFDERAVHDPYYGNIHDFQTMFAHIEQASRYWLNLWHKEMTHE</sequence>
<comment type="caution">
    <text evidence="6">The sequence shown here is derived from an EMBL/GenBank/DDBJ whole genome shotgun (WGS) entry which is preliminary data.</text>
</comment>
<evidence type="ECO:0000259" key="5">
    <source>
        <dbReference type="SMART" id="SM00226"/>
    </source>
</evidence>
<keyword evidence="4" id="KW-0904">Protein phosphatase</keyword>
<proteinExistence type="inferred from homology"/>
<dbReference type="EC" id="3.1.3.48" evidence="2"/>
<dbReference type="GO" id="GO:0004725">
    <property type="term" value="F:protein tyrosine phosphatase activity"/>
    <property type="evidence" value="ECO:0007669"/>
    <property type="project" value="UniProtKB-EC"/>
</dbReference>
<dbReference type="Pfam" id="PF01451">
    <property type="entry name" value="LMWPc"/>
    <property type="match status" value="1"/>
</dbReference>
<dbReference type="Proteomes" id="UP001624684">
    <property type="component" value="Unassembled WGS sequence"/>
</dbReference>
<dbReference type="InterPro" id="IPR036196">
    <property type="entry name" value="Ptyr_pPase_sf"/>
</dbReference>
<evidence type="ECO:0000256" key="4">
    <source>
        <dbReference type="ARBA" id="ARBA00022912"/>
    </source>
</evidence>
<keyword evidence="7" id="KW-1185">Reference proteome</keyword>
<dbReference type="Gene3D" id="3.40.50.2300">
    <property type="match status" value="1"/>
</dbReference>
<evidence type="ECO:0000256" key="1">
    <source>
        <dbReference type="ARBA" id="ARBA00011063"/>
    </source>
</evidence>
<evidence type="ECO:0000256" key="2">
    <source>
        <dbReference type="ARBA" id="ARBA00013064"/>
    </source>
</evidence>
<gene>
    <name evidence="6" type="ORF">ACJHVH_05580</name>
</gene>
<comment type="similarity">
    <text evidence="1">Belongs to the low molecular weight phosphotyrosine protein phosphatase family.</text>
</comment>
<dbReference type="PANTHER" id="PTHR11717">
    <property type="entry name" value="LOW MOLECULAR WEIGHT PROTEIN TYROSINE PHOSPHATASE"/>
    <property type="match status" value="1"/>
</dbReference>
<dbReference type="InterPro" id="IPR017867">
    <property type="entry name" value="Tyr_phospatase_low_mol_wt"/>
</dbReference>